<proteinExistence type="predicted"/>
<dbReference type="SUPFAM" id="SSF54593">
    <property type="entry name" value="Glyoxalase/Bleomycin resistance protein/Dihydroxybiphenyl dioxygenase"/>
    <property type="match status" value="1"/>
</dbReference>
<accession>A0A7X9U9J9</accession>
<dbReference type="PANTHER" id="PTHR36437">
    <property type="entry name" value="GLYOXALASE/BLEOMYCIN RESISTANCE PROTEIN/DIOXYGENASE"/>
    <property type="match status" value="1"/>
</dbReference>
<dbReference type="Proteomes" id="UP000519126">
    <property type="component" value="Unassembled WGS sequence"/>
</dbReference>
<protein>
    <submittedName>
        <fullName evidence="2">VOC family protein</fullName>
    </submittedName>
</protein>
<organism evidence="2 3">
    <name type="scientific">Pseudoalteromonas arctica</name>
    <dbReference type="NCBI Taxonomy" id="394751"/>
    <lineage>
        <taxon>Bacteria</taxon>
        <taxon>Pseudomonadati</taxon>
        <taxon>Pseudomonadota</taxon>
        <taxon>Gammaproteobacteria</taxon>
        <taxon>Alteromonadales</taxon>
        <taxon>Pseudoalteromonadaceae</taxon>
        <taxon>Pseudoalteromonas</taxon>
    </lineage>
</organism>
<reference evidence="2 3" key="1">
    <citation type="submission" date="2020-04" db="EMBL/GenBank/DDBJ databases">
        <title>Genome Sequencing and Assembley of Pseudoalteromonas artica.</title>
        <authorList>
            <person name="Akerly B."/>
            <person name="Cook G."/>
        </authorList>
    </citation>
    <scope>NUCLEOTIDE SEQUENCE [LARGE SCALE GENOMIC DNA]</scope>
    <source>
        <strain evidence="2 3">NEC-BIFX-0059</strain>
    </source>
</reference>
<dbReference type="InterPro" id="IPR037523">
    <property type="entry name" value="VOC_core"/>
</dbReference>
<dbReference type="EMBL" id="JABBCX010000011">
    <property type="protein sequence ID" value="NMF50059.1"/>
    <property type="molecule type" value="Genomic_DNA"/>
</dbReference>
<dbReference type="InterPro" id="IPR029068">
    <property type="entry name" value="Glyas_Bleomycin-R_OHBP_Dase"/>
</dbReference>
<gene>
    <name evidence="2" type="ORF">HHL01_18035</name>
</gene>
<feature type="domain" description="VOC" evidence="1">
    <location>
        <begin position="7"/>
        <end position="146"/>
    </location>
</feature>
<sequence length="149" mass="16837">MTNVQQHIGSIALVVKDYDEAIEFYAQKLNFELVEDTNLEDDKRWVLISPPNSNGASSNGANSNETNSSRTNLLLAKATTPEQMSAIGNQTGGRVFLFLHTNDFWRDYNLMLSKGVTFNEEPRVEPYGTVVVFEDLYGTKWDLLQLNNQ</sequence>
<comment type="caution">
    <text evidence="2">The sequence shown here is derived from an EMBL/GenBank/DDBJ whole genome shotgun (WGS) entry which is preliminary data.</text>
</comment>
<dbReference type="Gene3D" id="3.10.180.10">
    <property type="entry name" value="2,3-Dihydroxybiphenyl 1,2-Dioxygenase, domain 1"/>
    <property type="match status" value="1"/>
</dbReference>
<evidence type="ECO:0000259" key="1">
    <source>
        <dbReference type="PROSITE" id="PS51819"/>
    </source>
</evidence>
<dbReference type="PANTHER" id="PTHR36437:SF2">
    <property type="entry name" value="GLYOXALASE_BLEOMYCIN RESISTANCE PROTEIN_DIOXYGENASE"/>
    <property type="match status" value="1"/>
</dbReference>
<dbReference type="AlphaFoldDB" id="A0A7X9U9J9"/>
<dbReference type="PROSITE" id="PS51819">
    <property type="entry name" value="VOC"/>
    <property type="match status" value="1"/>
</dbReference>
<evidence type="ECO:0000313" key="2">
    <source>
        <dbReference type="EMBL" id="NMF50059.1"/>
    </source>
</evidence>
<dbReference type="InterPro" id="IPR004360">
    <property type="entry name" value="Glyas_Fos-R_dOase_dom"/>
</dbReference>
<evidence type="ECO:0000313" key="3">
    <source>
        <dbReference type="Proteomes" id="UP000519126"/>
    </source>
</evidence>
<dbReference type="RefSeq" id="WP_170072855.1">
    <property type="nucleotide sequence ID" value="NZ_JABBCX010000011.1"/>
</dbReference>
<dbReference type="Pfam" id="PF00903">
    <property type="entry name" value="Glyoxalase"/>
    <property type="match status" value="1"/>
</dbReference>
<name>A0A7X9U9J9_9GAMM</name>